<comment type="caution">
    <text evidence="7">Lacks conserved residue(s) required for the propagation of feature annotation.</text>
</comment>
<organism evidence="8 9">
    <name type="scientific">Panagrellus redivivus</name>
    <name type="common">Microworm</name>
    <dbReference type="NCBI Taxonomy" id="6233"/>
    <lineage>
        <taxon>Eukaryota</taxon>
        <taxon>Metazoa</taxon>
        <taxon>Ecdysozoa</taxon>
        <taxon>Nematoda</taxon>
        <taxon>Chromadorea</taxon>
        <taxon>Rhabditida</taxon>
        <taxon>Tylenchina</taxon>
        <taxon>Panagrolaimomorpha</taxon>
        <taxon>Panagrolaimoidea</taxon>
        <taxon>Panagrolaimidae</taxon>
        <taxon>Panagrellus</taxon>
    </lineage>
</organism>
<keyword evidence="3" id="KW-0813">Transport</keyword>
<keyword evidence="6 7" id="KW-0472">Membrane</keyword>
<evidence type="ECO:0000256" key="3">
    <source>
        <dbReference type="ARBA" id="ARBA00022448"/>
    </source>
</evidence>
<name>A0A7E4UNW3_PANRE</name>
<dbReference type="InterPro" id="IPR003492">
    <property type="entry name" value="Battenin_disease_Cln3"/>
</dbReference>
<comment type="similarity">
    <text evidence="2 7">Belongs to the battenin family.</text>
</comment>
<dbReference type="WBParaSite" id="Pan_g11002.t1">
    <property type="protein sequence ID" value="Pan_g11002.t1"/>
    <property type="gene ID" value="Pan_g11002"/>
</dbReference>
<evidence type="ECO:0000256" key="6">
    <source>
        <dbReference type="ARBA" id="ARBA00023136"/>
    </source>
</evidence>
<dbReference type="Proteomes" id="UP000492821">
    <property type="component" value="Unassembled WGS sequence"/>
</dbReference>
<keyword evidence="5 7" id="KW-1133">Transmembrane helix</keyword>
<dbReference type="AlphaFoldDB" id="A0A7E4UNW3"/>
<dbReference type="PANTHER" id="PTHR10981:SF0">
    <property type="entry name" value="BATTENIN"/>
    <property type="match status" value="1"/>
</dbReference>
<feature type="transmembrane region" description="Helical" evidence="7">
    <location>
        <begin position="105"/>
        <end position="126"/>
    </location>
</feature>
<keyword evidence="7" id="KW-0458">Lysosome</keyword>
<dbReference type="Pfam" id="PF02487">
    <property type="entry name" value="CLN3"/>
    <property type="match status" value="1"/>
</dbReference>
<evidence type="ECO:0000256" key="5">
    <source>
        <dbReference type="ARBA" id="ARBA00022989"/>
    </source>
</evidence>
<dbReference type="GO" id="GO:0007040">
    <property type="term" value="P:lysosome organization"/>
    <property type="evidence" value="ECO:0007669"/>
    <property type="project" value="TreeGrafter"/>
</dbReference>
<evidence type="ECO:0000256" key="2">
    <source>
        <dbReference type="ARBA" id="ARBA00007467"/>
    </source>
</evidence>
<dbReference type="PANTHER" id="PTHR10981">
    <property type="entry name" value="BATTENIN"/>
    <property type="match status" value="1"/>
</dbReference>
<evidence type="ECO:0000313" key="8">
    <source>
        <dbReference type="Proteomes" id="UP000492821"/>
    </source>
</evidence>
<dbReference type="SUPFAM" id="SSF103473">
    <property type="entry name" value="MFS general substrate transporter"/>
    <property type="match status" value="1"/>
</dbReference>
<accession>A0A7E4UNW3</accession>
<sequence length="171" mass="18307">MVAIVPAASKPTQSSLKWTLARNLIAFWIFGLCNNYGYVIMLSAAEDIMDAQENNVKNDNDTVCLGSVSDAKCSTVSTGAVLLADIIPTFFVKITFPFFMHRIPFGVRHCVVVLAMVGSFFCVAFSESVAMSLAGVALASAGSGLGEITFLAMSTHFHNSMISACTQKNAY</sequence>
<dbReference type="GO" id="GO:0051453">
    <property type="term" value="P:regulation of intracellular pH"/>
    <property type="evidence" value="ECO:0007669"/>
    <property type="project" value="TreeGrafter"/>
</dbReference>
<dbReference type="InterPro" id="IPR036259">
    <property type="entry name" value="MFS_trans_sf"/>
</dbReference>
<evidence type="ECO:0000256" key="4">
    <source>
        <dbReference type="ARBA" id="ARBA00022692"/>
    </source>
</evidence>
<dbReference type="GO" id="GO:0005765">
    <property type="term" value="C:lysosomal membrane"/>
    <property type="evidence" value="ECO:0007669"/>
    <property type="project" value="UniProtKB-SubCell"/>
</dbReference>
<reference evidence="9" key="2">
    <citation type="submission" date="2020-10" db="UniProtKB">
        <authorList>
            <consortium name="WormBaseParasite"/>
        </authorList>
    </citation>
    <scope>IDENTIFICATION</scope>
</reference>
<keyword evidence="4 7" id="KW-0812">Transmembrane</keyword>
<evidence type="ECO:0000313" key="9">
    <source>
        <dbReference type="WBParaSite" id="Pan_g11002.t1"/>
    </source>
</evidence>
<proteinExistence type="inferred from homology"/>
<protein>
    <recommendedName>
        <fullName evidence="7">Battenin</fullName>
    </recommendedName>
</protein>
<reference evidence="8" key="1">
    <citation type="journal article" date="2013" name="Genetics">
        <title>The draft genome and transcriptome of Panagrellus redivivus are shaped by the harsh demands of a free-living lifestyle.</title>
        <authorList>
            <person name="Srinivasan J."/>
            <person name="Dillman A.R."/>
            <person name="Macchietto M.G."/>
            <person name="Heikkinen L."/>
            <person name="Lakso M."/>
            <person name="Fracchia K.M."/>
            <person name="Antoshechkin I."/>
            <person name="Mortazavi A."/>
            <person name="Wong G."/>
            <person name="Sternberg P.W."/>
        </authorList>
    </citation>
    <scope>NUCLEOTIDE SEQUENCE [LARGE SCALE GENOMIC DNA]</scope>
    <source>
        <strain evidence="8">MT8872</strain>
    </source>
</reference>
<feature type="transmembrane region" description="Helical" evidence="7">
    <location>
        <begin position="132"/>
        <end position="153"/>
    </location>
</feature>
<dbReference type="PRINTS" id="PR01315">
    <property type="entry name" value="BATTENIN"/>
</dbReference>
<evidence type="ECO:0000256" key="7">
    <source>
        <dbReference type="RuleBase" id="RU361113"/>
    </source>
</evidence>
<evidence type="ECO:0000256" key="1">
    <source>
        <dbReference type="ARBA" id="ARBA00004127"/>
    </source>
</evidence>
<comment type="subcellular location">
    <subcellularLocation>
        <location evidence="1">Endomembrane system</location>
        <topology evidence="1">Multi-pass membrane protein</topology>
    </subcellularLocation>
    <subcellularLocation>
        <location evidence="7">Lysosome membrane</location>
        <topology evidence="7">Multi-pass membrane protein</topology>
    </subcellularLocation>
</comment>
<feature type="transmembrane region" description="Helical" evidence="7">
    <location>
        <begin position="25"/>
        <end position="45"/>
    </location>
</feature>
<dbReference type="GO" id="GO:0012505">
    <property type="term" value="C:endomembrane system"/>
    <property type="evidence" value="ECO:0007669"/>
    <property type="project" value="UniProtKB-SubCell"/>
</dbReference>
<keyword evidence="8" id="KW-1185">Reference proteome</keyword>